<dbReference type="Proteomes" id="UP001590950">
    <property type="component" value="Unassembled WGS sequence"/>
</dbReference>
<dbReference type="EMBL" id="JBEFKJ010000023">
    <property type="protein sequence ID" value="KAL2040010.1"/>
    <property type="molecule type" value="Genomic_DNA"/>
</dbReference>
<evidence type="ECO:0000313" key="1">
    <source>
        <dbReference type="EMBL" id="KAL2040010.1"/>
    </source>
</evidence>
<keyword evidence="2" id="KW-1185">Reference proteome</keyword>
<proteinExistence type="predicted"/>
<name>A0ABR4A2A8_9LECA</name>
<accession>A0ABR4A2A8</accession>
<comment type="caution">
    <text evidence="1">The sequence shown here is derived from an EMBL/GenBank/DDBJ whole genome shotgun (WGS) entry which is preliminary data.</text>
</comment>
<organism evidence="1 2">
    <name type="scientific">Stereocaulon virgatum</name>
    <dbReference type="NCBI Taxonomy" id="373712"/>
    <lineage>
        <taxon>Eukaryota</taxon>
        <taxon>Fungi</taxon>
        <taxon>Dikarya</taxon>
        <taxon>Ascomycota</taxon>
        <taxon>Pezizomycotina</taxon>
        <taxon>Lecanoromycetes</taxon>
        <taxon>OSLEUM clade</taxon>
        <taxon>Lecanoromycetidae</taxon>
        <taxon>Lecanorales</taxon>
        <taxon>Lecanorineae</taxon>
        <taxon>Stereocaulaceae</taxon>
        <taxon>Stereocaulon</taxon>
    </lineage>
</organism>
<gene>
    <name evidence="1" type="ORF">N7G274_007413</name>
</gene>
<sequence length="147" mass="17001">MNHLGYFPYQLSRGPRQTFLHDKNSVALVFIKKKLLEKRSYHDGSVQRHHGNKKRSLCTIPANQNSQILKLHQGSIDETLQIWWRTASIGAYLYVFDNLNFNQAGASALRVESWSAIRYRYSLLCEKMSCSLVSVYPYLTARTESTK</sequence>
<evidence type="ECO:0000313" key="2">
    <source>
        <dbReference type="Proteomes" id="UP001590950"/>
    </source>
</evidence>
<reference evidence="1 2" key="1">
    <citation type="submission" date="2024-09" db="EMBL/GenBank/DDBJ databases">
        <title>Rethinking Asexuality: The Enigmatic Case of Functional Sexual Genes in Lepraria (Stereocaulaceae).</title>
        <authorList>
            <person name="Doellman M."/>
            <person name="Sun Y."/>
            <person name="Barcenas-Pena A."/>
            <person name="Lumbsch H.T."/>
            <person name="Grewe F."/>
        </authorList>
    </citation>
    <scope>NUCLEOTIDE SEQUENCE [LARGE SCALE GENOMIC DNA]</scope>
    <source>
        <strain evidence="1 2">Mercado 3170</strain>
    </source>
</reference>
<protein>
    <submittedName>
        <fullName evidence="1">Uncharacterized protein</fullName>
    </submittedName>
</protein>